<evidence type="ECO:0000313" key="2">
    <source>
        <dbReference type="Proteomes" id="UP001519460"/>
    </source>
</evidence>
<comment type="caution">
    <text evidence="1">The sequence shown here is derived from an EMBL/GenBank/DDBJ whole genome shotgun (WGS) entry which is preliminary data.</text>
</comment>
<dbReference type="Proteomes" id="UP001519460">
    <property type="component" value="Unassembled WGS sequence"/>
</dbReference>
<dbReference type="AlphaFoldDB" id="A0ABD0JD89"/>
<protein>
    <submittedName>
        <fullName evidence="1">Uncharacterized protein</fullName>
    </submittedName>
</protein>
<accession>A0ABD0JD89</accession>
<reference evidence="1 2" key="1">
    <citation type="journal article" date="2023" name="Sci. Data">
        <title>Genome assembly of the Korean intertidal mud-creeper Batillaria attramentaria.</title>
        <authorList>
            <person name="Patra A.K."/>
            <person name="Ho P.T."/>
            <person name="Jun S."/>
            <person name="Lee S.J."/>
            <person name="Kim Y."/>
            <person name="Won Y.J."/>
        </authorList>
    </citation>
    <scope>NUCLEOTIDE SEQUENCE [LARGE SCALE GENOMIC DNA]</scope>
    <source>
        <strain evidence="1">Wonlab-2016</strain>
    </source>
</reference>
<dbReference type="EMBL" id="JACVVK020000485">
    <property type="protein sequence ID" value="KAK7471635.1"/>
    <property type="molecule type" value="Genomic_DNA"/>
</dbReference>
<gene>
    <name evidence="1" type="ORF">BaRGS_00035732</name>
</gene>
<keyword evidence="2" id="KW-1185">Reference proteome</keyword>
<name>A0ABD0JD89_9CAEN</name>
<sequence length="137" mass="15095">MPTRYKMAANPAAAQKLTSEAQRPGLDKHVTVTRRAHVQSPVRTPGDGRVTTVSDVVLKTPSTFSATWTLPDRAWTNNTGSSHKQRFCHAGLAKAVMQAGTSREFYLSAPPTGLRLRTHTKTRSKIAEERLTELNLN</sequence>
<organism evidence="1 2">
    <name type="scientific">Batillaria attramentaria</name>
    <dbReference type="NCBI Taxonomy" id="370345"/>
    <lineage>
        <taxon>Eukaryota</taxon>
        <taxon>Metazoa</taxon>
        <taxon>Spiralia</taxon>
        <taxon>Lophotrochozoa</taxon>
        <taxon>Mollusca</taxon>
        <taxon>Gastropoda</taxon>
        <taxon>Caenogastropoda</taxon>
        <taxon>Sorbeoconcha</taxon>
        <taxon>Cerithioidea</taxon>
        <taxon>Batillariidae</taxon>
        <taxon>Batillaria</taxon>
    </lineage>
</organism>
<proteinExistence type="predicted"/>
<evidence type="ECO:0000313" key="1">
    <source>
        <dbReference type="EMBL" id="KAK7471635.1"/>
    </source>
</evidence>